<proteinExistence type="predicted"/>
<organism evidence="1 2">
    <name type="scientific">Trichococcus ilyis</name>
    <dbReference type="NCBI Taxonomy" id="640938"/>
    <lineage>
        <taxon>Bacteria</taxon>
        <taxon>Bacillati</taxon>
        <taxon>Bacillota</taxon>
        <taxon>Bacilli</taxon>
        <taxon>Lactobacillales</taxon>
        <taxon>Carnobacteriaceae</taxon>
        <taxon>Trichococcus</taxon>
    </lineage>
</organism>
<name>A0A143YGJ7_9LACT</name>
<gene>
    <name evidence="1" type="ORF">TR210_730</name>
</gene>
<dbReference type="AlphaFoldDB" id="A0A143YGJ7"/>
<sequence>MTRKASIKKRQYAIKVITIALLTLSFVGILSAQNVNGAEGTWNSQWLWDANGGSTVYTTNANTYSVWTLFSIWRASGQLGSKNVNIPAHSYSEYTYWGQPLLDRQGRVYFSGYHAPGFNP</sequence>
<dbReference type="RefSeq" id="WP_131814035.1">
    <property type="nucleotide sequence ID" value="NZ_FJNB01000004.1"/>
</dbReference>
<accession>A0A143YGJ7</accession>
<evidence type="ECO:0000313" key="2">
    <source>
        <dbReference type="Proteomes" id="UP000076878"/>
    </source>
</evidence>
<dbReference type="Proteomes" id="UP000076878">
    <property type="component" value="Unassembled WGS sequence"/>
</dbReference>
<dbReference type="EMBL" id="FJNB01000004">
    <property type="protein sequence ID" value="CZQ88712.1"/>
    <property type="molecule type" value="Genomic_DNA"/>
</dbReference>
<reference evidence="1 2" key="1">
    <citation type="submission" date="2016-02" db="EMBL/GenBank/DDBJ databases">
        <authorList>
            <person name="Wen L."/>
            <person name="He K."/>
            <person name="Yang H."/>
        </authorList>
    </citation>
    <scope>NUCLEOTIDE SEQUENCE [LARGE SCALE GENOMIC DNA]</scope>
    <source>
        <strain evidence="1">Trichococcus_R210</strain>
    </source>
</reference>
<evidence type="ECO:0000313" key="1">
    <source>
        <dbReference type="EMBL" id="CZQ88712.1"/>
    </source>
</evidence>
<dbReference type="OrthoDB" id="2339755at2"/>
<protein>
    <submittedName>
        <fullName evidence="1">Uncharacterized protein</fullName>
    </submittedName>
</protein>